<dbReference type="OrthoDB" id="9876481at2"/>
<evidence type="ECO:0008006" key="4">
    <source>
        <dbReference type="Google" id="ProtNLM"/>
    </source>
</evidence>
<feature type="transmembrane region" description="Helical" evidence="1">
    <location>
        <begin position="89"/>
        <end position="114"/>
    </location>
</feature>
<dbReference type="Proteomes" id="UP000030982">
    <property type="component" value="Unassembled WGS sequence"/>
</dbReference>
<keyword evidence="1" id="KW-1133">Transmembrane helix</keyword>
<feature type="transmembrane region" description="Helical" evidence="1">
    <location>
        <begin position="12"/>
        <end position="34"/>
    </location>
</feature>
<keyword evidence="1" id="KW-0812">Transmembrane</keyword>
<evidence type="ECO:0000313" key="2">
    <source>
        <dbReference type="EMBL" id="KHL01608.1"/>
    </source>
</evidence>
<accession>A0A0B2AI53</accession>
<keyword evidence="1" id="KW-0472">Membrane</keyword>
<proteinExistence type="predicted"/>
<feature type="transmembrane region" description="Helical" evidence="1">
    <location>
        <begin position="54"/>
        <end position="77"/>
    </location>
</feature>
<organism evidence="2 3">
    <name type="scientific">Sinomonas humi</name>
    <dbReference type="NCBI Taxonomy" id="1338436"/>
    <lineage>
        <taxon>Bacteria</taxon>
        <taxon>Bacillati</taxon>
        <taxon>Actinomycetota</taxon>
        <taxon>Actinomycetes</taxon>
        <taxon>Micrococcales</taxon>
        <taxon>Micrococcaceae</taxon>
        <taxon>Sinomonas</taxon>
    </lineage>
</organism>
<protein>
    <recommendedName>
        <fullName evidence="4">DUF4386 family protein</fullName>
    </recommendedName>
</protein>
<dbReference type="EMBL" id="JTDL01000140">
    <property type="protein sequence ID" value="KHL01608.1"/>
    <property type="molecule type" value="Genomic_DNA"/>
</dbReference>
<gene>
    <name evidence="2" type="ORF">LK10_15295</name>
</gene>
<sequence length="220" mass="22447">MLRGQVVRRFAVAAGILGPLLLVAYFATPAFVGWPYAGADPDQLVAYANGHTLLFYAGGWLQVTGAAASILFFLWIVHRSRARGTLAGVVTSTAAAVLLAVVCVEAALLEAVPMAAAAGDRATVATAFALSNGVFARIFGLAPAPLLLGGIGAVLLPGGLLPRFLAWSAIGLSAAFVLSGIAAVFGPVGLIVSIVLSVLQAFWTAGAAITTLVRRPGRPR</sequence>
<comment type="caution">
    <text evidence="2">The sequence shown here is derived from an EMBL/GenBank/DDBJ whole genome shotgun (WGS) entry which is preliminary data.</text>
</comment>
<evidence type="ECO:0000313" key="3">
    <source>
        <dbReference type="Proteomes" id="UP000030982"/>
    </source>
</evidence>
<reference evidence="2 3" key="1">
    <citation type="submission" date="2014-09" db="EMBL/GenBank/DDBJ databases">
        <title>Genome sequence of Sinomonas sp. MUSC 117.</title>
        <authorList>
            <person name="Lee L.-H."/>
        </authorList>
    </citation>
    <scope>NUCLEOTIDE SEQUENCE [LARGE SCALE GENOMIC DNA]</scope>
    <source>
        <strain evidence="2 3">MUSC 117</strain>
    </source>
</reference>
<feature type="transmembrane region" description="Helical" evidence="1">
    <location>
        <begin position="134"/>
        <end position="157"/>
    </location>
</feature>
<feature type="transmembrane region" description="Helical" evidence="1">
    <location>
        <begin position="191"/>
        <end position="213"/>
    </location>
</feature>
<feature type="transmembrane region" description="Helical" evidence="1">
    <location>
        <begin position="164"/>
        <end position="185"/>
    </location>
</feature>
<dbReference type="AlphaFoldDB" id="A0A0B2AI53"/>
<evidence type="ECO:0000256" key="1">
    <source>
        <dbReference type="SAM" id="Phobius"/>
    </source>
</evidence>
<name>A0A0B2AI53_9MICC</name>
<dbReference type="RefSeq" id="WP_043125375.1">
    <property type="nucleotide sequence ID" value="NZ_JTDL01000140.1"/>
</dbReference>
<keyword evidence="3" id="KW-1185">Reference proteome</keyword>